<organism evidence="9">
    <name type="scientific">Oppiella nova</name>
    <dbReference type="NCBI Taxonomy" id="334625"/>
    <lineage>
        <taxon>Eukaryota</taxon>
        <taxon>Metazoa</taxon>
        <taxon>Ecdysozoa</taxon>
        <taxon>Arthropoda</taxon>
        <taxon>Chelicerata</taxon>
        <taxon>Arachnida</taxon>
        <taxon>Acari</taxon>
        <taxon>Acariformes</taxon>
        <taxon>Sarcoptiformes</taxon>
        <taxon>Oribatida</taxon>
        <taxon>Brachypylina</taxon>
        <taxon>Oppioidea</taxon>
        <taxon>Oppiidae</taxon>
        <taxon>Oppiella</taxon>
    </lineage>
</organism>
<comment type="function">
    <text evidence="5">Required for box C/D snoRNAs accumulation involved in snoRNA processing, snoRNA transport to the nucleolus and ribosome biogenesis.</text>
</comment>
<dbReference type="GO" id="GO:0048254">
    <property type="term" value="P:snoRNA localization"/>
    <property type="evidence" value="ECO:0007669"/>
    <property type="project" value="TreeGrafter"/>
</dbReference>
<evidence type="ECO:0000256" key="5">
    <source>
        <dbReference type="ARBA" id="ARBA00049598"/>
    </source>
</evidence>
<evidence type="ECO:0000313" key="10">
    <source>
        <dbReference type="Proteomes" id="UP000728032"/>
    </source>
</evidence>
<protein>
    <recommendedName>
        <fullName evidence="8">HIT-type domain-containing protein</fullName>
    </recommendedName>
</protein>
<dbReference type="PANTHER" id="PTHR13483:SF3">
    <property type="entry name" value="BOX C_D SNORNA PROTEIN 1"/>
    <property type="match status" value="1"/>
</dbReference>
<dbReference type="GO" id="GO:0070761">
    <property type="term" value="C:pre-snoRNP complex"/>
    <property type="evidence" value="ECO:0007669"/>
    <property type="project" value="TreeGrafter"/>
</dbReference>
<evidence type="ECO:0000256" key="3">
    <source>
        <dbReference type="ARBA" id="ARBA00022771"/>
    </source>
</evidence>
<comment type="similarity">
    <text evidence="6">Belongs to the BCD1 family.</text>
</comment>
<dbReference type="OrthoDB" id="272357at2759"/>
<dbReference type="InterPro" id="IPR051639">
    <property type="entry name" value="BCD1"/>
</dbReference>
<dbReference type="PROSITE" id="PS51083">
    <property type="entry name" value="ZF_HIT"/>
    <property type="match status" value="1"/>
</dbReference>
<keyword evidence="10" id="KW-1185">Reference proteome</keyword>
<dbReference type="GO" id="GO:0008270">
    <property type="term" value="F:zinc ion binding"/>
    <property type="evidence" value="ECO:0007669"/>
    <property type="project" value="UniProtKB-UniRule"/>
</dbReference>
<feature type="domain" description="HIT-type" evidence="8">
    <location>
        <begin position="64"/>
        <end position="98"/>
    </location>
</feature>
<name>A0A7R9M3A8_9ACAR</name>
<evidence type="ECO:0000256" key="2">
    <source>
        <dbReference type="ARBA" id="ARBA00022723"/>
    </source>
</evidence>
<dbReference type="InterPro" id="IPR057721">
    <property type="entry name" value="BCD1_alpha/beta"/>
</dbReference>
<gene>
    <name evidence="9" type="ORF">ONB1V03_LOCUS9247</name>
</gene>
<evidence type="ECO:0000256" key="4">
    <source>
        <dbReference type="ARBA" id="ARBA00022833"/>
    </source>
</evidence>
<dbReference type="PANTHER" id="PTHR13483">
    <property type="entry name" value="BOX C_D SNORNA PROTEIN 1-RELATED"/>
    <property type="match status" value="1"/>
</dbReference>
<dbReference type="GO" id="GO:0005634">
    <property type="term" value="C:nucleus"/>
    <property type="evidence" value="ECO:0007669"/>
    <property type="project" value="TreeGrafter"/>
</dbReference>
<proteinExistence type="inferred from homology"/>
<dbReference type="EMBL" id="OC920548">
    <property type="protein sequence ID" value="CAD7652586.1"/>
    <property type="molecule type" value="Genomic_DNA"/>
</dbReference>
<evidence type="ECO:0000259" key="8">
    <source>
        <dbReference type="PROSITE" id="PS51083"/>
    </source>
</evidence>
<evidence type="ECO:0000256" key="6">
    <source>
        <dbReference type="ARBA" id="ARBA00049654"/>
    </source>
</evidence>
<reference evidence="9" key="1">
    <citation type="submission" date="2020-11" db="EMBL/GenBank/DDBJ databases">
        <authorList>
            <person name="Tran Van P."/>
        </authorList>
    </citation>
    <scope>NUCLEOTIDE SEQUENCE</scope>
</reference>
<evidence type="ECO:0000256" key="7">
    <source>
        <dbReference type="PROSITE-ProRule" id="PRU00453"/>
    </source>
</evidence>
<keyword evidence="4" id="KW-0862">Zinc</keyword>
<dbReference type="SUPFAM" id="SSF144232">
    <property type="entry name" value="HIT/MYND zinc finger-like"/>
    <property type="match status" value="1"/>
</dbReference>
<keyword evidence="2" id="KW-0479">Metal-binding</keyword>
<evidence type="ECO:0000256" key="1">
    <source>
        <dbReference type="ARBA" id="ARBA00022553"/>
    </source>
</evidence>
<dbReference type="GO" id="GO:0000463">
    <property type="term" value="P:maturation of LSU-rRNA from tricistronic rRNA transcript (SSU-rRNA, 5.8S rRNA, LSU-rRNA)"/>
    <property type="evidence" value="ECO:0007669"/>
    <property type="project" value="TreeGrafter"/>
</dbReference>
<dbReference type="InterPro" id="IPR007529">
    <property type="entry name" value="Znf_HIT"/>
</dbReference>
<dbReference type="AlphaFoldDB" id="A0A7R9M3A8"/>
<keyword evidence="3 7" id="KW-0863">Zinc-finger</keyword>
<evidence type="ECO:0000313" key="9">
    <source>
        <dbReference type="EMBL" id="CAD7652586.1"/>
    </source>
</evidence>
<dbReference type="Pfam" id="PF25790">
    <property type="entry name" value="BCD1"/>
    <property type="match status" value="1"/>
</dbReference>
<dbReference type="Proteomes" id="UP000728032">
    <property type="component" value="Unassembled WGS sequence"/>
</dbReference>
<sequence length="338" mass="39059">MSGSDVFTPSSGQLFGLFGCTDDPIPREVSCDDNGDEVIATNDELMERDGQSDEIIESIDENKCIVCKSSETKYCCPKCHSKTCSLMCCKTHKLKYSCDGLRDKTRFVKMNDFSQQEFLSDYFFLEEVDRTLDNSGRQRRAIINSKNFLPKWLQKLVREARQRGINLKIMPGGFKRRKQNTSCYMYSEKVIHWDIEFKFIHALDDKVVDNLDQLLAEDLPVSHSEFSSISRRVCEDTPLSSVLSKYIDSNDLVDDHEENRKLLLYRKTGITGISVLYRKENVAEKQHKYFELDLNETIGHNLVRKTVIEFPTFLVVLNQFKHLFDIIDEKALKSIPVS</sequence>
<dbReference type="EMBL" id="CAJPVJ010005723">
    <property type="protein sequence ID" value="CAG2169773.1"/>
    <property type="molecule type" value="Genomic_DNA"/>
</dbReference>
<dbReference type="Gene3D" id="3.30.60.190">
    <property type="match status" value="1"/>
</dbReference>
<dbReference type="GO" id="GO:0000492">
    <property type="term" value="P:box C/D snoRNP assembly"/>
    <property type="evidence" value="ECO:0007669"/>
    <property type="project" value="TreeGrafter"/>
</dbReference>
<keyword evidence="1" id="KW-0597">Phosphoprotein</keyword>
<accession>A0A7R9M3A8</accession>
<dbReference type="CDD" id="cd23023">
    <property type="entry name" value="zf-HIT_BCD1"/>
    <property type="match status" value="1"/>
</dbReference>